<reference evidence="3" key="1">
    <citation type="submission" date="2016-06" db="EMBL/GenBank/DDBJ databases">
        <title>Parallel loss of symbiosis genes in relatives of nitrogen-fixing non-legume Parasponia.</title>
        <authorList>
            <person name="Van Velzen R."/>
            <person name="Holmer R."/>
            <person name="Bu F."/>
            <person name="Rutten L."/>
            <person name="Van Zeijl A."/>
            <person name="Liu W."/>
            <person name="Santuari L."/>
            <person name="Cao Q."/>
            <person name="Sharma T."/>
            <person name="Shen D."/>
            <person name="Roswanjaya Y."/>
            <person name="Wardhani T."/>
            <person name="Kalhor M.S."/>
            <person name="Jansen J."/>
            <person name="Van den Hoogen J."/>
            <person name="Gungor B."/>
            <person name="Hartog M."/>
            <person name="Hontelez J."/>
            <person name="Verver J."/>
            <person name="Yang W.-C."/>
            <person name="Schijlen E."/>
            <person name="Repin R."/>
            <person name="Schilthuizen M."/>
            <person name="Schranz E."/>
            <person name="Heidstra R."/>
            <person name="Miyata K."/>
            <person name="Fedorova E."/>
            <person name="Kohlen W."/>
            <person name="Bisseling T."/>
            <person name="Smit S."/>
            <person name="Geurts R."/>
        </authorList>
    </citation>
    <scope>NUCLEOTIDE SEQUENCE [LARGE SCALE GENOMIC DNA]</scope>
    <source>
        <strain evidence="3">cv. RG33-2</strain>
    </source>
</reference>
<dbReference type="AlphaFoldDB" id="A0A2P5FH70"/>
<feature type="compositionally biased region" description="Polar residues" evidence="1">
    <location>
        <begin position="15"/>
        <end position="25"/>
    </location>
</feature>
<proteinExistence type="predicted"/>
<evidence type="ECO:0000313" key="2">
    <source>
        <dbReference type="EMBL" id="PON97116.1"/>
    </source>
</evidence>
<evidence type="ECO:0000313" key="3">
    <source>
        <dbReference type="Proteomes" id="UP000237000"/>
    </source>
</evidence>
<evidence type="ECO:0000256" key="1">
    <source>
        <dbReference type="SAM" id="MobiDB-lite"/>
    </source>
</evidence>
<name>A0A2P5FH70_TREOI</name>
<accession>A0A2P5FH70</accession>
<sequence length="73" mass="7912">MFLPLYHPHKLAELTRSQRPPTKLTSVHPLPPDASTSATSSSGYAYISGSNYKISADTSISCRVHLPFSSSGY</sequence>
<organism evidence="2 3">
    <name type="scientific">Trema orientale</name>
    <name type="common">Charcoal tree</name>
    <name type="synonym">Celtis orientalis</name>
    <dbReference type="NCBI Taxonomy" id="63057"/>
    <lineage>
        <taxon>Eukaryota</taxon>
        <taxon>Viridiplantae</taxon>
        <taxon>Streptophyta</taxon>
        <taxon>Embryophyta</taxon>
        <taxon>Tracheophyta</taxon>
        <taxon>Spermatophyta</taxon>
        <taxon>Magnoliopsida</taxon>
        <taxon>eudicotyledons</taxon>
        <taxon>Gunneridae</taxon>
        <taxon>Pentapetalae</taxon>
        <taxon>rosids</taxon>
        <taxon>fabids</taxon>
        <taxon>Rosales</taxon>
        <taxon>Cannabaceae</taxon>
        <taxon>Trema</taxon>
    </lineage>
</organism>
<keyword evidence="3" id="KW-1185">Reference proteome</keyword>
<comment type="caution">
    <text evidence="2">The sequence shown here is derived from an EMBL/GenBank/DDBJ whole genome shotgun (WGS) entry which is preliminary data.</text>
</comment>
<feature type="region of interest" description="Disordered" evidence="1">
    <location>
        <begin position="14"/>
        <end position="42"/>
    </location>
</feature>
<gene>
    <name evidence="2" type="ORF">TorRG33x02_071660</name>
</gene>
<dbReference type="InParanoid" id="A0A2P5FH70"/>
<protein>
    <submittedName>
        <fullName evidence="2">Uncharacterized protein</fullName>
    </submittedName>
</protein>
<dbReference type="Proteomes" id="UP000237000">
    <property type="component" value="Unassembled WGS sequence"/>
</dbReference>
<dbReference type="EMBL" id="JXTC01000034">
    <property type="protein sequence ID" value="PON97116.1"/>
    <property type="molecule type" value="Genomic_DNA"/>
</dbReference>